<sequence>MGTFLYDPKRLYYGLFSSGILCIFTGPKV</sequence>
<dbReference type="Proteomes" id="UP000593568">
    <property type="component" value="Unassembled WGS sequence"/>
</dbReference>
<organism evidence="1 2">
    <name type="scientific">Gossypium trilobum</name>
    <dbReference type="NCBI Taxonomy" id="34281"/>
    <lineage>
        <taxon>Eukaryota</taxon>
        <taxon>Viridiplantae</taxon>
        <taxon>Streptophyta</taxon>
        <taxon>Embryophyta</taxon>
        <taxon>Tracheophyta</taxon>
        <taxon>Spermatophyta</taxon>
        <taxon>Magnoliopsida</taxon>
        <taxon>eudicotyledons</taxon>
        <taxon>Gunneridae</taxon>
        <taxon>Pentapetalae</taxon>
        <taxon>rosids</taxon>
        <taxon>malvids</taxon>
        <taxon>Malvales</taxon>
        <taxon>Malvaceae</taxon>
        <taxon>Malvoideae</taxon>
        <taxon>Gossypium</taxon>
    </lineage>
</organism>
<name>A0A7J9E1R0_9ROSI</name>
<proteinExistence type="predicted"/>
<evidence type="ECO:0000313" key="2">
    <source>
        <dbReference type="Proteomes" id="UP000593568"/>
    </source>
</evidence>
<gene>
    <name evidence="1" type="ORF">Gotri_015923</name>
</gene>
<dbReference type="EMBL" id="JABEZW010000006">
    <property type="protein sequence ID" value="MBA0766932.1"/>
    <property type="molecule type" value="Genomic_DNA"/>
</dbReference>
<dbReference type="AlphaFoldDB" id="A0A7J9E1R0"/>
<accession>A0A7J9E1R0</accession>
<evidence type="ECO:0000313" key="1">
    <source>
        <dbReference type="EMBL" id="MBA0766932.1"/>
    </source>
</evidence>
<keyword evidence="2" id="KW-1185">Reference proteome</keyword>
<reference evidence="1 2" key="1">
    <citation type="journal article" date="2019" name="Genome Biol. Evol.">
        <title>Insights into the evolution of the New World diploid cottons (Gossypium, subgenus Houzingenia) based on genome sequencing.</title>
        <authorList>
            <person name="Grover C.E."/>
            <person name="Arick M.A. 2nd"/>
            <person name="Thrash A."/>
            <person name="Conover J.L."/>
            <person name="Sanders W.S."/>
            <person name="Peterson D.G."/>
            <person name="Frelichowski J.E."/>
            <person name="Scheffler J.A."/>
            <person name="Scheffler B.E."/>
            <person name="Wendel J.F."/>
        </authorList>
    </citation>
    <scope>NUCLEOTIDE SEQUENCE [LARGE SCALE GENOMIC DNA]</scope>
    <source>
        <strain evidence="1">8</strain>
        <tissue evidence="1">Leaf</tissue>
    </source>
</reference>
<comment type="caution">
    <text evidence="1">The sequence shown here is derived from an EMBL/GenBank/DDBJ whole genome shotgun (WGS) entry which is preliminary data.</text>
</comment>
<protein>
    <submittedName>
        <fullName evidence="1">Uncharacterized protein</fullName>
    </submittedName>
</protein>